<feature type="compositionally biased region" description="Basic and acidic residues" evidence="1">
    <location>
        <begin position="193"/>
        <end position="207"/>
    </location>
</feature>
<feature type="compositionally biased region" description="Polar residues" evidence="1">
    <location>
        <begin position="214"/>
        <end position="223"/>
    </location>
</feature>
<protein>
    <submittedName>
        <fullName evidence="2">Uncharacterized protein</fullName>
    </submittedName>
</protein>
<feature type="region of interest" description="Disordered" evidence="1">
    <location>
        <begin position="186"/>
        <end position="285"/>
    </location>
</feature>
<name>A0A7S0ME84_9CRYP</name>
<dbReference type="AlphaFoldDB" id="A0A7S0ME84"/>
<evidence type="ECO:0000313" key="2">
    <source>
        <dbReference type="EMBL" id="CAD8636841.1"/>
    </source>
</evidence>
<organism evidence="2">
    <name type="scientific">Cryptomonas curvata</name>
    <dbReference type="NCBI Taxonomy" id="233186"/>
    <lineage>
        <taxon>Eukaryota</taxon>
        <taxon>Cryptophyceae</taxon>
        <taxon>Cryptomonadales</taxon>
        <taxon>Cryptomonadaceae</taxon>
        <taxon>Cryptomonas</taxon>
    </lineage>
</organism>
<dbReference type="EMBL" id="HBEZ01026267">
    <property type="protein sequence ID" value="CAD8636841.1"/>
    <property type="molecule type" value="Transcribed_RNA"/>
</dbReference>
<gene>
    <name evidence="2" type="ORF">CCUR1050_LOCUS14525</name>
</gene>
<feature type="compositionally biased region" description="Basic and acidic residues" evidence="1">
    <location>
        <begin position="241"/>
        <end position="253"/>
    </location>
</feature>
<feature type="compositionally biased region" description="Basic residues" evidence="1">
    <location>
        <begin position="226"/>
        <end position="240"/>
    </location>
</feature>
<evidence type="ECO:0000256" key="1">
    <source>
        <dbReference type="SAM" id="MobiDB-lite"/>
    </source>
</evidence>
<reference evidence="2" key="1">
    <citation type="submission" date="2021-01" db="EMBL/GenBank/DDBJ databases">
        <authorList>
            <person name="Corre E."/>
            <person name="Pelletier E."/>
            <person name="Niang G."/>
            <person name="Scheremetjew M."/>
            <person name="Finn R."/>
            <person name="Kale V."/>
            <person name="Holt S."/>
            <person name="Cochrane G."/>
            <person name="Meng A."/>
            <person name="Brown T."/>
            <person name="Cohen L."/>
        </authorList>
    </citation>
    <scope>NUCLEOTIDE SEQUENCE</scope>
    <source>
        <strain evidence="2">CCAP979/52</strain>
    </source>
</reference>
<accession>A0A7S0ME84</accession>
<sequence length="300" mass="32911">MYSFLRAPMCSASGQLEVSQSGNSCGVDNDIDTGEILIGAASEICSGAGESEDMRTGHGSTWTGFPGRNEEEEDVKRLRQRAQDNVEFRSVCIAAPPHIGGRRRGGDSGGCSEGGLEMSISYRGRKGLVPDIEALVVLIPEVKFPRDTSAEAVVICTWEGLFHMWLQEVRWAVITQVSRSIWSKVKLRRTPKRSTDSERHDQPKLEPSHPAMQGTFSNLSDGQGSKPHKGLSTRLGSRHNLHIESGTENRQDDSTTPDSENPELEEAYRSYGIQLPQDSDGRSRQALVEASKSYGVLKPP</sequence>
<proteinExistence type="predicted"/>
<feature type="region of interest" description="Disordered" evidence="1">
    <location>
        <begin position="49"/>
        <end position="72"/>
    </location>
</feature>